<dbReference type="RefSeq" id="WP_097576627.1">
    <property type="nucleotide sequence ID" value="NZ_NWQG01000210.1"/>
</dbReference>
<proteinExistence type="inferred from homology"/>
<dbReference type="GO" id="GO:0030497">
    <property type="term" value="P:fatty acid elongation"/>
    <property type="evidence" value="ECO:0007669"/>
    <property type="project" value="TreeGrafter"/>
</dbReference>
<dbReference type="GO" id="GO:0016616">
    <property type="term" value="F:oxidoreductase activity, acting on the CH-OH group of donors, NAD or NADP as acceptor"/>
    <property type="evidence" value="ECO:0007669"/>
    <property type="project" value="TreeGrafter"/>
</dbReference>
<reference evidence="2 3" key="1">
    <citation type="submission" date="2017-09" db="EMBL/GenBank/DDBJ databases">
        <title>Mesorhizobum sanjuanii sp. nov. isolated from nodules of Lotus tenuis in saline-alkaline lowlands of Flooding Pampa.</title>
        <authorList>
            <person name="Sannazzaro A.I."/>
            <person name="Torres Tejerizo G.A."/>
            <person name="Fontana F."/>
            <person name="Cumpa Velazquez L.M."/>
            <person name="Hansen L."/>
            <person name="Pistorio M."/>
            <person name="Estrella M.J."/>
        </authorList>
    </citation>
    <scope>NUCLEOTIDE SEQUENCE [LARGE SCALE GENOMIC DNA]</scope>
    <source>
        <strain evidence="2 3">BSA136</strain>
    </source>
</reference>
<gene>
    <name evidence="2" type="ORF">CN311_26605</name>
</gene>
<evidence type="ECO:0000256" key="1">
    <source>
        <dbReference type="ARBA" id="ARBA00006484"/>
    </source>
</evidence>
<dbReference type="PROSITE" id="PS00061">
    <property type="entry name" value="ADH_SHORT"/>
    <property type="match status" value="1"/>
</dbReference>
<dbReference type="Gene3D" id="3.40.50.720">
    <property type="entry name" value="NAD(P)-binding Rossmann-like Domain"/>
    <property type="match status" value="1"/>
</dbReference>
<dbReference type="AlphaFoldDB" id="A0A2A6F8Z5"/>
<sequence length="235" mass="24180">MTQTLDGRHIVVTGGTGALGGAVVGKLLGEGAICHVPNAHAAAPGHFPYPAHERVKLAHNVDLADPAKVDAFYDGVPDLWASIHLAGGFTAAPVEKIESASFAEMMDTNARTTFLCCRAAIRSMLAAETSGRIVNITARAGLDPRRGSGMVAYAASKAAVAAMTLAMAEELKGKGILVNAVAPSTLDTPANRADMPDADFGRWVSLEAAAEAIAYLASPANLAMSGTLVPLYGRA</sequence>
<dbReference type="SUPFAM" id="SSF51735">
    <property type="entry name" value="NAD(P)-binding Rossmann-fold domains"/>
    <property type="match status" value="1"/>
</dbReference>
<dbReference type="PANTHER" id="PTHR42760">
    <property type="entry name" value="SHORT-CHAIN DEHYDROGENASES/REDUCTASES FAMILY MEMBER"/>
    <property type="match status" value="1"/>
</dbReference>
<organism evidence="2 3">
    <name type="scientific">Mesorhizobium sanjuanii</name>
    <dbReference type="NCBI Taxonomy" id="2037900"/>
    <lineage>
        <taxon>Bacteria</taxon>
        <taxon>Pseudomonadati</taxon>
        <taxon>Pseudomonadota</taxon>
        <taxon>Alphaproteobacteria</taxon>
        <taxon>Hyphomicrobiales</taxon>
        <taxon>Phyllobacteriaceae</taxon>
        <taxon>Mesorhizobium</taxon>
    </lineage>
</organism>
<dbReference type="EMBL" id="NWQG01000210">
    <property type="protein sequence ID" value="PDQ18091.1"/>
    <property type="molecule type" value="Genomic_DNA"/>
</dbReference>
<accession>A0A2A6F8Z5</accession>
<comment type="similarity">
    <text evidence="1">Belongs to the short-chain dehydrogenases/reductases (SDR) family.</text>
</comment>
<dbReference type="PANTHER" id="PTHR42760:SF40">
    <property type="entry name" value="3-OXOACYL-[ACYL-CARRIER-PROTEIN] REDUCTASE, CHLOROPLASTIC"/>
    <property type="match status" value="1"/>
</dbReference>
<dbReference type="Proteomes" id="UP000219182">
    <property type="component" value="Unassembled WGS sequence"/>
</dbReference>
<dbReference type="Pfam" id="PF00106">
    <property type="entry name" value="adh_short"/>
    <property type="match status" value="1"/>
</dbReference>
<dbReference type="PRINTS" id="PR00081">
    <property type="entry name" value="GDHRDH"/>
</dbReference>
<evidence type="ECO:0000313" key="3">
    <source>
        <dbReference type="Proteomes" id="UP000219182"/>
    </source>
</evidence>
<dbReference type="InterPro" id="IPR020904">
    <property type="entry name" value="Sc_DH/Rdtase_CS"/>
</dbReference>
<keyword evidence="3" id="KW-1185">Reference proteome</keyword>
<comment type="caution">
    <text evidence="2">The sequence shown here is derived from an EMBL/GenBank/DDBJ whole genome shotgun (WGS) entry which is preliminary data.</text>
</comment>
<name>A0A2A6F8Z5_9HYPH</name>
<dbReference type="InterPro" id="IPR036291">
    <property type="entry name" value="NAD(P)-bd_dom_sf"/>
</dbReference>
<dbReference type="InterPro" id="IPR002347">
    <property type="entry name" value="SDR_fam"/>
</dbReference>
<evidence type="ECO:0000313" key="2">
    <source>
        <dbReference type="EMBL" id="PDQ18091.1"/>
    </source>
</evidence>
<protein>
    <submittedName>
        <fullName evidence="2">Short-chain dehydrogenase</fullName>
    </submittedName>
</protein>